<dbReference type="RefSeq" id="WP_107751162.1">
    <property type="nucleotide sequence ID" value="NZ_QBKF01000003.1"/>
</dbReference>
<dbReference type="InterPro" id="IPR010662">
    <property type="entry name" value="RBBP9/YdeN"/>
</dbReference>
<evidence type="ECO:0000313" key="2">
    <source>
        <dbReference type="Proteomes" id="UP000244810"/>
    </source>
</evidence>
<evidence type="ECO:0008006" key="3">
    <source>
        <dbReference type="Google" id="ProtNLM"/>
    </source>
</evidence>
<organism evidence="1 2">
    <name type="scientific">Pararhodobacter aggregans</name>
    <dbReference type="NCBI Taxonomy" id="404875"/>
    <lineage>
        <taxon>Bacteria</taxon>
        <taxon>Pseudomonadati</taxon>
        <taxon>Pseudomonadota</taxon>
        <taxon>Alphaproteobacteria</taxon>
        <taxon>Rhodobacterales</taxon>
        <taxon>Paracoccaceae</taxon>
        <taxon>Pararhodobacter</taxon>
    </lineage>
</organism>
<dbReference type="Pfam" id="PF06821">
    <property type="entry name" value="Ser_hydrolase"/>
    <property type="match status" value="1"/>
</dbReference>
<keyword evidence="2" id="KW-1185">Reference proteome</keyword>
<dbReference type="Proteomes" id="UP000244810">
    <property type="component" value="Unassembled WGS sequence"/>
</dbReference>
<protein>
    <recommendedName>
        <fullName evidence="3">Alpha/beta hydrolase</fullName>
    </recommendedName>
</protein>
<reference evidence="1 2" key="1">
    <citation type="journal article" date="2011" name="Syst. Appl. Microbiol.">
        <title>Defluviimonas denitrificans gen. nov., sp. nov., and Pararhodobacter aggregans gen. nov., sp. nov., non-phototrophic Rhodobacteraceae from the biofilter of a marine aquaculture.</title>
        <authorList>
            <person name="Foesel B.U."/>
            <person name="Drake H.L."/>
            <person name="Schramm A."/>
        </authorList>
    </citation>
    <scope>NUCLEOTIDE SEQUENCE [LARGE SCALE GENOMIC DNA]</scope>
    <source>
        <strain evidence="1 2">D1-19</strain>
    </source>
</reference>
<dbReference type="AlphaFoldDB" id="A0A2T7USP7"/>
<gene>
    <name evidence="1" type="ORF">DDE23_10165</name>
</gene>
<accession>A0A2T7USP7</accession>
<sequence length="192" mass="21060">MIRTLLIPGLDGSPAPHWQHWWQATDPTAKIVEQISWSSPTPEAWVTEIAGATMIHPDTVLVGHSLGAIAIVRLLASWPQVRIAGALLVAPAEPQISPRTAAFGRIPERPLRVPVVVAASTNDPWMPQTRARQLARVWRGDFVDMGEAGHINVEAGFGPWPEGKALRHLLWHGARSAGVQPFHSLKHRRILA</sequence>
<proteinExistence type="predicted"/>
<name>A0A2T7USP7_9RHOB</name>
<comment type="caution">
    <text evidence="1">The sequence shown here is derived from an EMBL/GenBank/DDBJ whole genome shotgun (WGS) entry which is preliminary data.</text>
</comment>
<dbReference type="EMBL" id="QDDR01000004">
    <property type="protein sequence ID" value="PVE47790.1"/>
    <property type="molecule type" value="Genomic_DNA"/>
</dbReference>
<dbReference type="InterPro" id="IPR029058">
    <property type="entry name" value="AB_hydrolase_fold"/>
</dbReference>
<evidence type="ECO:0000313" key="1">
    <source>
        <dbReference type="EMBL" id="PVE47790.1"/>
    </source>
</evidence>
<dbReference type="Gene3D" id="3.40.50.1820">
    <property type="entry name" value="alpha/beta hydrolase"/>
    <property type="match status" value="1"/>
</dbReference>
<dbReference type="GO" id="GO:0016787">
    <property type="term" value="F:hydrolase activity"/>
    <property type="evidence" value="ECO:0007669"/>
    <property type="project" value="InterPro"/>
</dbReference>
<dbReference type="OrthoDB" id="9804993at2"/>
<dbReference type="SUPFAM" id="SSF53474">
    <property type="entry name" value="alpha/beta-Hydrolases"/>
    <property type="match status" value="1"/>
</dbReference>